<feature type="compositionally biased region" description="Low complexity" evidence="3">
    <location>
        <begin position="60"/>
        <end position="71"/>
    </location>
</feature>
<reference evidence="7" key="1">
    <citation type="journal article" date="2019" name="Int. J. Syst. Evol. Microbiol.">
        <title>The Global Catalogue of Microorganisms (GCM) 10K type strain sequencing project: providing services to taxonomists for standard genome sequencing and annotation.</title>
        <authorList>
            <consortium name="The Broad Institute Genomics Platform"/>
            <consortium name="The Broad Institute Genome Sequencing Center for Infectious Disease"/>
            <person name="Wu L."/>
            <person name="Ma J."/>
        </authorList>
    </citation>
    <scope>NUCLEOTIDE SEQUENCE [LARGE SCALE GENOMIC DNA]</scope>
    <source>
        <strain evidence="7">CGMCC 4.7396</strain>
    </source>
</reference>
<feature type="compositionally biased region" description="Gly residues" evidence="3">
    <location>
        <begin position="72"/>
        <end position="91"/>
    </location>
</feature>
<accession>A0ABV7PTB1</accession>
<evidence type="ECO:0000256" key="2">
    <source>
        <dbReference type="ARBA" id="ARBA00022729"/>
    </source>
</evidence>
<evidence type="ECO:0000259" key="5">
    <source>
        <dbReference type="Pfam" id="PF13458"/>
    </source>
</evidence>
<evidence type="ECO:0000313" key="6">
    <source>
        <dbReference type="EMBL" id="MFC3491720.1"/>
    </source>
</evidence>
<dbReference type="PANTHER" id="PTHR47235">
    <property type="entry name" value="BLR6548 PROTEIN"/>
    <property type="match status" value="1"/>
</dbReference>
<evidence type="ECO:0000256" key="4">
    <source>
        <dbReference type="SAM" id="SignalP"/>
    </source>
</evidence>
<proteinExistence type="inferred from homology"/>
<feature type="chain" id="PRO_5045495160" evidence="4">
    <location>
        <begin position="36"/>
        <end position="463"/>
    </location>
</feature>
<dbReference type="RefSeq" id="WP_387970991.1">
    <property type="nucleotide sequence ID" value="NZ_JBHRWO010000004.1"/>
</dbReference>
<dbReference type="Gene3D" id="3.40.50.2300">
    <property type="match status" value="1"/>
</dbReference>
<dbReference type="InterPro" id="IPR028081">
    <property type="entry name" value="Leu-bd"/>
</dbReference>
<dbReference type="Pfam" id="PF13458">
    <property type="entry name" value="Peripla_BP_6"/>
    <property type="match status" value="1"/>
</dbReference>
<evidence type="ECO:0000256" key="3">
    <source>
        <dbReference type="SAM" id="MobiDB-lite"/>
    </source>
</evidence>
<feature type="region of interest" description="Disordered" evidence="3">
    <location>
        <begin position="45"/>
        <end position="100"/>
    </location>
</feature>
<sequence length="463" mass="47574">MTHGLQKHGLQKRGRTTLALLAGALLVLPACGQFAGVHDDFVAQGGENSGLEGTDGTGTEGTESTDGTDASGDGGGAGGDSGGGGGGGGNDNGNAGNGDTTGVTADTITIGIHAPLTGAAPLKQESFETGKDLYWQYGNGGGPVEIHGRTVETVFADDQYRPSTARQVCQTMAEEQKAFMLLGAGGTDQIQACAQYAAGEDVPYLSTGVTETGMGSLDTYFAASMTYKQQTPILADYIKNELGVTDASKVAAVVTNTPNFDDAVEGFTGAFDGVDVFRPDKNERGSSAAGNLCTGTVKNYDVVFVLTSPTFYLEMAAASGCRPQYVGVGVSMGLDQVASTGCSAAGSTEGARFFNPTPAFADAGDYDADFLAAADAAGIEADDVTWMMWGQSKVLHQMLDKAGPDLDRGLFLDAVAGQKFSTGVFPDLDYGDDPFGATQVSVLRNVCDGGGHYETDFAFVNGF</sequence>
<keyword evidence="2 4" id="KW-0732">Signal</keyword>
<comment type="caution">
    <text evidence="6">The sequence shown here is derived from an EMBL/GenBank/DDBJ whole genome shotgun (WGS) entry which is preliminary data.</text>
</comment>
<comment type="similarity">
    <text evidence="1">Belongs to the leucine-binding protein family.</text>
</comment>
<evidence type="ECO:0000256" key="1">
    <source>
        <dbReference type="ARBA" id="ARBA00010062"/>
    </source>
</evidence>
<gene>
    <name evidence="6" type="ORF">ACFO8M_04365</name>
</gene>
<dbReference type="SUPFAM" id="SSF53822">
    <property type="entry name" value="Periplasmic binding protein-like I"/>
    <property type="match status" value="1"/>
</dbReference>
<feature type="signal peptide" evidence="4">
    <location>
        <begin position="1"/>
        <end position="35"/>
    </location>
</feature>
<dbReference type="EMBL" id="JBHRWO010000004">
    <property type="protein sequence ID" value="MFC3491720.1"/>
    <property type="molecule type" value="Genomic_DNA"/>
</dbReference>
<organism evidence="6 7">
    <name type="scientific">Glycomyces rhizosphaerae</name>
    <dbReference type="NCBI Taxonomy" id="2054422"/>
    <lineage>
        <taxon>Bacteria</taxon>
        <taxon>Bacillati</taxon>
        <taxon>Actinomycetota</taxon>
        <taxon>Actinomycetes</taxon>
        <taxon>Glycomycetales</taxon>
        <taxon>Glycomycetaceae</taxon>
        <taxon>Glycomyces</taxon>
    </lineage>
</organism>
<dbReference type="Proteomes" id="UP001595712">
    <property type="component" value="Unassembled WGS sequence"/>
</dbReference>
<name>A0ABV7PTB1_9ACTN</name>
<feature type="domain" description="Leucine-binding protein" evidence="5">
    <location>
        <begin position="107"/>
        <end position="428"/>
    </location>
</feature>
<evidence type="ECO:0000313" key="7">
    <source>
        <dbReference type="Proteomes" id="UP001595712"/>
    </source>
</evidence>
<protein>
    <submittedName>
        <fullName evidence="6">ABC transporter substrate-binding protein</fullName>
    </submittedName>
</protein>
<dbReference type="InterPro" id="IPR028082">
    <property type="entry name" value="Peripla_BP_I"/>
</dbReference>
<dbReference type="PANTHER" id="PTHR47235:SF1">
    <property type="entry name" value="BLR6548 PROTEIN"/>
    <property type="match status" value="1"/>
</dbReference>
<keyword evidence="7" id="KW-1185">Reference proteome</keyword>